<dbReference type="PANTHER" id="PTHR34709:SF72">
    <property type="entry name" value="OS07G0130000 PROTEIN"/>
    <property type="match status" value="1"/>
</dbReference>
<dbReference type="AlphaFoldDB" id="A0A8T0WS17"/>
<evidence type="ECO:0000259" key="1">
    <source>
        <dbReference type="Pfam" id="PF24758"/>
    </source>
</evidence>
<proteinExistence type="predicted"/>
<dbReference type="Pfam" id="PF24758">
    <property type="entry name" value="LRR_At5g56370"/>
    <property type="match status" value="1"/>
</dbReference>
<dbReference type="EMBL" id="CM029039">
    <property type="protein sequence ID" value="KAG2645979.1"/>
    <property type="molecule type" value="Genomic_DNA"/>
</dbReference>
<evidence type="ECO:0000313" key="2">
    <source>
        <dbReference type="EMBL" id="KAG2645979.1"/>
    </source>
</evidence>
<dbReference type="PANTHER" id="PTHR34709">
    <property type="entry name" value="OS10G0396666 PROTEIN"/>
    <property type="match status" value="1"/>
</dbReference>
<dbReference type="Proteomes" id="UP000823388">
    <property type="component" value="Chromosome 2K"/>
</dbReference>
<comment type="caution">
    <text evidence="2">The sequence shown here is derived from an EMBL/GenBank/DDBJ whole genome shotgun (WGS) entry which is preliminary data.</text>
</comment>
<sequence length="362" mass="41334">MDRVARWLRFASRRLTGELRLSMPPHDYQDGRAMVLPPCARATCIRLDLCRNTLRFGPASGGAFTALSTLRIERGHMDCRELEDVVSSRCPGLKELTLGYVSLQGDPGVCIRSDSLEYLEIFGELKVRDHGRLEVAAPKLRALTIRGSLPEDTRISAPMLSEVCWTYDDYDPSCHQFVDVGRHLRRLEIETNSAAELMNMFDTIEELNLTVDIAEGVNEYRRFLKDINNVAKCEVLSVTFTGEEHAFRPTMLHLLKKCTRIRKLEVFLGSSEDESPCPSLCPCRLQENFIVNSINLGSLEEVEIHFDETYELLYLIELLSKKALILKKIIISYESSYDPLLIKEVREMVRSICHPDIKLEFT</sequence>
<dbReference type="OrthoDB" id="692677at2759"/>
<dbReference type="InterPro" id="IPR055312">
    <property type="entry name" value="FBL15-like"/>
</dbReference>
<accession>A0A8T0WS17</accession>
<dbReference type="InterPro" id="IPR055411">
    <property type="entry name" value="LRR_FXL15/At3g58940/PEG3-like"/>
</dbReference>
<protein>
    <recommendedName>
        <fullName evidence="1">F-box/LRR-repeat protein 15/At3g58940/PEG3-like LRR domain-containing protein</fullName>
    </recommendedName>
</protein>
<reference evidence="2" key="1">
    <citation type="submission" date="2020-05" db="EMBL/GenBank/DDBJ databases">
        <title>WGS assembly of Panicum virgatum.</title>
        <authorList>
            <person name="Lovell J.T."/>
            <person name="Jenkins J."/>
            <person name="Shu S."/>
            <person name="Juenger T.E."/>
            <person name="Schmutz J."/>
        </authorList>
    </citation>
    <scope>NUCLEOTIDE SEQUENCE</scope>
    <source>
        <strain evidence="2">AP13</strain>
    </source>
</reference>
<organism evidence="2 3">
    <name type="scientific">Panicum virgatum</name>
    <name type="common">Blackwell switchgrass</name>
    <dbReference type="NCBI Taxonomy" id="38727"/>
    <lineage>
        <taxon>Eukaryota</taxon>
        <taxon>Viridiplantae</taxon>
        <taxon>Streptophyta</taxon>
        <taxon>Embryophyta</taxon>
        <taxon>Tracheophyta</taxon>
        <taxon>Spermatophyta</taxon>
        <taxon>Magnoliopsida</taxon>
        <taxon>Liliopsida</taxon>
        <taxon>Poales</taxon>
        <taxon>Poaceae</taxon>
        <taxon>PACMAD clade</taxon>
        <taxon>Panicoideae</taxon>
        <taxon>Panicodae</taxon>
        <taxon>Paniceae</taxon>
        <taxon>Panicinae</taxon>
        <taxon>Panicum</taxon>
        <taxon>Panicum sect. Hiantes</taxon>
    </lineage>
</organism>
<dbReference type="SUPFAM" id="SSF52047">
    <property type="entry name" value="RNI-like"/>
    <property type="match status" value="1"/>
</dbReference>
<name>A0A8T0WS17_PANVG</name>
<evidence type="ECO:0000313" key="3">
    <source>
        <dbReference type="Proteomes" id="UP000823388"/>
    </source>
</evidence>
<feature type="domain" description="F-box/LRR-repeat protein 15/At3g58940/PEG3-like LRR" evidence="1">
    <location>
        <begin position="4"/>
        <end position="211"/>
    </location>
</feature>
<keyword evidence="3" id="KW-1185">Reference proteome</keyword>
<gene>
    <name evidence="2" type="ORF">PVAP13_2KG479400</name>
</gene>